<dbReference type="InterPro" id="IPR011050">
    <property type="entry name" value="Pectin_lyase_fold/virulence"/>
</dbReference>
<dbReference type="SUPFAM" id="SSF51126">
    <property type="entry name" value="Pectin lyase-like"/>
    <property type="match status" value="1"/>
</dbReference>
<proteinExistence type="predicted"/>
<feature type="region of interest" description="Disordered" evidence="4">
    <location>
        <begin position="537"/>
        <end position="564"/>
    </location>
</feature>
<accession>A0AAN9ZES6</accession>
<dbReference type="EMBL" id="JAZDUA010000017">
    <property type="protein sequence ID" value="KAK7873076.1"/>
    <property type="molecule type" value="Genomic_DNA"/>
</dbReference>
<dbReference type="GO" id="GO:0005819">
    <property type="term" value="C:spindle"/>
    <property type="evidence" value="ECO:0007669"/>
    <property type="project" value="UniProtKB-SubCell"/>
</dbReference>
<dbReference type="Proteomes" id="UP001378592">
    <property type="component" value="Unassembled WGS sequence"/>
</dbReference>
<keyword evidence="2" id="KW-0963">Cytoplasm</keyword>
<dbReference type="AlphaFoldDB" id="A0AAN9ZES6"/>
<dbReference type="Pfam" id="PF13229">
    <property type="entry name" value="Beta_helix"/>
    <property type="match status" value="1"/>
</dbReference>
<evidence type="ECO:0000256" key="1">
    <source>
        <dbReference type="ARBA" id="ARBA00004186"/>
    </source>
</evidence>
<evidence type="ECO:0000256" key="3">
    <source>
        <dbReference type="ARBA" id="ARBA00023212"/>
    </source>
</evidence>
<evidence type="ECO:0000313" key="8">
    <source>
        <dbReference type="Proteomes" id="UP001378592"/>
    </source>
</evidence>
<dbReference type="GO" id="GO:0007112">
    <property type="term" value="P:male meiosis cytokinesis"/>
    <property type="evidence" value="ECO:0007669"/>
    <property type="project" value="TreeGrafter"/>
</dbReference>
<dbReference type="PANTHER" id="PTHR14695:SF4">
    <property type="entry name" value="PROTEIN NESSUN DORMA"/>
    <property type="match status" value="1"/>
</dbReference>
<protein>
    <recommendedName>
        <fullName evidence="9">Right handed beta helix domain-containing protein</fullName>
    </recommendedName>
</protein>
<dbReference type="Gene3D" id="2.160.20.10">
    <property type="entry name" value="Single-stranded right-handed beta-helix, Pectin lyase-like"/>
    <property type="match status" value="1"/>
</dbReference>
<keyword evidence="8" id="KW-1185">Reference proteome</keyword>
<feature type="domain" description="Right handed beta helix" evidence="5">
    <location>
        <begin position="381"/>
        <end position="492"/>
    </location>
</feature>
<feature type="domain" description="SHC SH2" evidence="6">
    <location>
        <begin position="13"/>
        <end position="253"/>
    </location>
</feature>
<name>A0AAN9ZES6_9ORTH</name>
<dbReference type="PANTHER" id="PTHR14695">
    <property type="entry name" value="SHC SH2-DOMAIN BINDING PROTEIN 1-RELATED"/>
    <property type="match status" value="1"/>
</dbReference>
<dbReference type="Pfam" id="PF23762">
    <property type="entry name" value="SHCBP_N"/>
    <property type="match status" value="1"/>
</dbReference>
<dbReference type="InterPro" id="IPR012334">
    <property type="entry name" value="Pectin_lyas_fold"/>
</dbReference>
<reference evidence="7 8" key="1">
    <citation type="submission" date="2024-03" db="EMBL/GenBank/DDBJ databases">
        <title>The genome assembly and annotation of the cricket Gryllus longicercus Weissman &amp; Gray.</title>
        <authorList>
            <person name="Szrajer S."/>
            <person name="Gray D."/>
            <person name="Ylla G."/>
        </authorList>
    </citation>
    <scope>NUCLEOTIDE SEQUENCE [LARGE SCALE GENOMIC DNA]</scope>
    <source>
        <strain evidence="7">DAG 2021-001</strain>
        <tissue evidence="7">Whole body minus gut</tissue>
    </source>
</reference>
<dbReference type="InterPro" id="IPR045140">
    <property type="entry name" value="SHCBP1-like"/>
</dbReference>
<evidence type="ECO:0000313" key="7">
    <source>
        <dbReference type="EMBL" id="KAK7873076.1"/>
    </source>
</evidence>
<evidence type="ECO:0000259" key="6">
    <source>
        <dbReference type="Pfam" id="PF23762"/>
    </source>
</evidence>
<sequence>MLNPITVHKSLDERLAEYSCIFTESEKNITASEVKYVWSDVVELALKNGGWQALWKIPRATCENLQIDFPTVVFVNVQELNCNELSALINIVAVEDDIEVPENHDALLIHLHPTVQQNDASLSIQDIAECLDKLRFFYTHIWQPWDDEDDKSRDWVSNRLEPRMKLFREMQAGVLSSHTVSCIRSLLQEARNLHKHKKLLEMKNTEHSLQPMLKDDCVDDSQEKDIALELMELKLKWDQTCQEIEMIENPSLREKIIKRRQKGQAYHSTGSEQIFIVWNGGNCMELLDLMSKARSVVSESAEIKPCTLMTALNFVEEGDSILLCQGVHKMNDEMMLMRNVTIKGCPSSSEVILSAAESCATLVDWTGIRIKFEDLSLSAPVTQALVVVRSGVMNAKNCQFLCDPHNTSTTGVCIMPGGRAELIDCDFSDFDAALAVHAGATLTLIRCRLSSCAIGIQVYDGGEVYLKDCLIQNCLEYGIVVRTLQNNIQNTVGSLCLLDSSESVVVESCKMQGNAQGDVFISPMPSNSLLYDINMDSEESSPHPISSKSDLEFEEHSSCSAILT</sequence>
<gene>
    <name evidence="7" type="ORF">R5R35_000359</name>
</gene>
<evidence type="ECO:0008006" key="9">
    <source>
        <dbReference type="Google" id="ProtNLM"/>
    </source>
</evidence>
<evidence type="ECO:0000256" key="4">
    <source>
        <dbReference type="SAM" id="MobiDB-lite"/>
    </source>
</evidence>
<keyword evidence="3" id="KW-0206">Cytoskeleton</keyword>
<evidence type="ECO:0000256" key="2">
    <source>
        <dbReference type="ARBA" id="ARBA00022490"/>
    </source>
</evidence>
<organism evidence="7 8">
    <name type="scientific">Gryllus longicercus</name>
    <dbReference type="NCBI Taxonomy" id="2509291"/>
    <lineage>
        <taxon>Eukaryota</taxon>
        <taxon>Metazoa</taxon>
        <taxon>Ecdysozoa</taxon>
        <taxon>Arthropoda</taxon>
        <taxon>Hexapoda</taxon>
        <taxon>Insecta</taxon>
        <taxon>Pterygota</taxon>
        <taxon>Neoptera</taxon>
        <taxon>Polyneoptera</taxon>
        <taxon>Orthoptera</taxon>
        <taxon>Ensifera</taxon>
        <taxon>Gryllidea</taxon>
        <taxon>Grylloidea</taxon>
        <taxon>Gryllidae</taxon>
        <taxon>Gryllinae</taxon>
        <taxon>Gryllus</taxon>
    </lineage>
</organism>
<dbReference type="InterPro" id="IPR039448">
    <property type="entry name" value="Beta_helix"/>
</dbReference>
<comment type="caution">
    <text evidence="7">The sequence shown here is derived from an EMBL/GenBank/DDBJ whole genome shotgun (WGS) entry which is preliminary data.</text>
</comment>
<dbReference type="InterPro" id="IPR057508">
    <property type="entry name" value="SHCBP-like_N"/>
</dbReference>
<dbReference type="GO" id="GO:0007283">
    <property type="term" value="P:spermatogenesis"/>
    <property type="evidence" value="ECO:0007669"/>
    <property type="project" value="TreeGrafter"/>
</dbReference>
<evidence type="ECO:0000259" key="5">
    <source>
        <dbReference type="Pfam" id="PF13229"/>
    </source>
</evidence>
<comment type="subcellular location">
    <subcellularLocation>
        <location evidence="1">Cytoplasm</location>
        <location evidence="1">Cytoskeleton</location>
        <location evidence="1">Spindle</location>
    </subcellularLocation>
</comment>